<dbReference type="Gene3D" id="1.10.10.10">
    <property type="entry name" value="Winged helix-like DNA-binding domain superfamily/Winged helix DNA-binding domain"/>
    <property type="match status" value="1"/>
</dbReference>
<feature type="domain" description="Dam-replacing protein HTH" evidence="1">
    <location>
        <begin position="186"/>
        <end position="254"/>
    </location>
</feature>
<protein>
    <submittedName>
        <fullName evidence="2">DpnI domain-containing protein</fullName>
    </submittedName>
</protein>
<dbReference type="RefSeq" id="WP_378018534.1">
    <property type="nucleotide sequence ID" value="NZ_JBHSKT010000012.1"/>
</dbReference>
<dbReference type="InterPro" id="IPR041368">
    <property type="entry name" value="DRP_C"/>
</dbReference>
<evidence type="ECO:0000313" key="3">
    <source>
        <dbReference type="Proteomes" id="UP001596161"/>
    </source>
</evidence>
<dbReference type="Pfam" id="PF17726">
    <property type="entry name" value="DpnI_C"/>
    <property type="match status" value="1"/>
</dbReference>
<dbReference type="CDD" id="cd22319">
    <property type="entry name" value="DpnI-like"/>
    <property type="match status" value="1"/>
</dbReference>
<reference evidence="3" key="1">
    <citation type="journal article" date="2019" name="Int. J. Syst. Evol. Microbiol.">
        <title>The Global Catalogue of Microorganisms (GCM) 10K type strain sequencing project: providing services to taxonomists for standard genome sequencing and annotation.</title>
        <authorList>
            <consortium name="The Broad Institute Genomics Platform"/>
            <consortium name="The Broad Institute Genome Sequencing Center for Infectious Disease"/>
            <person name="Wu L."/>
            <person name="Ma J."/>
        </authorList>
    </citation>
    <scope>NUCLEOTIDE SEQUENCE [LARGE SCALE GENOMIC DNA]</scope>
    <source>
        <strain evidence="3">KACC 12602</strain>
    </source>
</reference>
<dbReference type="EMBL" id="JBHSKT010000012">
    <property type="protein sequence ID" value="MFC5272177.1"/>
    <property type="molecule type" value="Genomic_DNA"/>
</dbReference>
<gene>
    <name evidence="2" type="ORF">ACFPIB_16300</name>
</gene>
<sequence>MELKLNRSLITSYTSSSQIARVLTEDWVKNNSYCPSCGNYNLISFANNNPVGDFLCNNCESEFELKSKKDSFSLKIVDGAYSTMIQRINSDNNPHFFLLNYSLKSLEVRNFLVIPKHYFVDNIIEKRNPLKETAKRAGWIGCNILLQEIPETGKIFLIKNGQEENRNHVLEKWKKTEFLRNQTQKSRGWTLEVLKLIEKISNNEFDLNHVYKFEGTLKLKFPNNNFIKDKIRQQLQVLRDKGLIEFKGNGNYKKIEL</sequence>
<dbReference type="InterPro" id="IPR036388">
    <property type="entry name" value="WH-like_DNA-bd_sf"/>
</dbReference>
<dbReference type="InterPro" id="IPR043025">
    <property type="entry name" value="DRP_PD-(D/E)XK_dom"/>
</dbReference>
<organism evidence="2 3">
    <name type="scientific">Adhaeribacter terreus</name>
    <dbReference type="NCBI Taxonomy" id="529703"/>
    <lineage>
        <taxon>Bacteria</taxon>
        <taxon>Pseudomonadati</taxon>
        <taxon>Bacteroidota</taxon>
        <taxon>Cytophagia</taxon>
        <taxon>Cytophagales</taxon>
        <taxon>Hymenobacteraceae</taxon>
        <taxon>Adhaeribacter</taxon>
    </lineage>
</organism>
<evidence type="ECO:0000259" key="1">
    <source>
        <dbReference type="Pfam" id="PF17726"/>
    </source>
</evidence>
<comment type="caution">
    <text evidence="2">The sequence shown here is derived from an EMBL/GenBank/DDBJ whole genome shotgun (WGS) entry which is preliminary data.</text>
</comment>
<evidence type="ECO:0000313" key="2">
    <source>
        <dbReference type="EMBL" id="MFC5272177.1"/>
    </source>
</evidence>
<name>A0ABW0ECR6_9BACT</name>
<dbReference type="Proteomes" id="UP001596161">
    <property type="component" value="Unassembled WGS sequence"/>
</dbReference>
<dbReference type="Pfam" id="PF06044">
    <property type="entry name" value="DpnI"/>
    <property type="match status" value="1"/>
</dbReference>
<proteinExistence type="predicted"/>
<keyword evidence="3" id="KW-1185">Reference proteome</keyword>
<dbReference type="Gene3D" id="3.40.210.30">
    <property type="entry name" value="Dam replacing family, catalytic PD-(D/E)XK domain"/>
    <property type="match status" value="1"/>
</dbReference>
<accession>A0ABW0ECR6</accession>
<dbReference type="InterPro" id="IPR010324">
    <property type="entry name" value="DRP"/>
</dbReference>